<feature type="region of interest" description="Disordered" evidence="1">
    <location>
        <begin position="35"/>
        <end position="54"/>
    </location>
</feature>
<dbReference type="AlphaFoldDB" id="A0A9D5HKU4"/>
<protein>
    <submittedName>
        <fullName evidence="2">Uncharacterized protein</fullName>
    </submittedName>
</protein>
<organism evidence="2 3">
    <name type="scientific">Dioscorea zingiberensis</name>
    <dbReference type="NCBI Taxonomy" id="325984"/>
    <lineage>
        <taxon>Eukaryota</taxon>
        <taxon>Viridiplantae</taxon>
        <taxon>Streptophyta</taxon>
        <taxon>Embryophyta</taxon>
        <taxon>Tracheophyta</taxon>
        <taxon>Spermatophyta</taxon>
        <taxon>Magnoliopsida</taxon>
        <taxon>Liliopsida</taxon>
        <taxon>Dioscoreales</taxon>
        <taxon>Dioscoreaceae</taxon>
        <taxon>Dioscorea</taxon>
    </lineage>
</organism>
<reference evidence="2" key="1">
    <citation type="submission" date="2021-03" db="EMBL/GenBank/DDBJ databases">
        <authorList>
            <person name="Li Z."/>
            <person name="Yang C."/>
        </authorList>
    </citation>
    <scope>NUCLEOTIDE SEQUENCE</scope>
    <source>
        <strain evidence="2">Dzin_1.0</strain>
        <tissue evidence="2">Leaf</tissue>
    </source>
</reference>
<comment type="caution">
    <text evidence="2">The sequence shown here is derived from an EMBL/GenBank/DDBJ whole genome shotgun (WGS) entry which is preliminary data.</text>
</comment>
<evidence type="ECO:0000256" key="1">
    <source>
        <dbReference type="SAM" id="MobiDB-lite"/>
    </source>
</evidence>
<evidence type="ECO:0000313" key="2">
    <source>
        <dbReference type="EMBL" id="KAJ0980103.1"/>
    </source>
</evidence>
<name>A0A9D5HKU4_9LILI</name>
<gene>
    <name evidence="2" type="ORF">J5N97_008358</name>
</gene>
<reference evidence="2" key="2">
    <citation type="journal article" date="2022" name="Hortic Res">
        <title>The genome of Dioscorea zingiberensis sheds light on the biosynthesis, origin and evolution of the medicinally important diosgenin saponins.</title>
        <authorList>
            <person name="Li Y."/>
            <person name="Tan C."/>
            <person name="Li Z."/>
            <person name="Guo J."/>
            <person name="Li S."/>
            <person name="Chen X."/>
            <person name="Wang C."/>
            <person name="Dai X."/>
            <person name="Yang H."/>
            <person name="Song W."/>
            <person name="Hou L."/>
            <person name="Xu J."/>
            <person name="Tong Z."/>
            <person name="Xu A."/>
            <person name="Yuan X."/>
            <person name="Wang W."/>
            <person name="Yang Q."/>
            <person name="Chen L."/>
            <person name="Sun Z."/>
            <person name="Wang K."/>
            <person name="Pan B."/>
            <person name="Chen J."/>
            <person name="Bao Y."/>
            <person name="Liu F."/>
            <person name="Qi X."/>
            <person name="Gang D.R."/>
            <person name="Wen J."/>
            <person name="Li J."/>
        </authorList>
    </citation>
    <scope>NUCLEOTIDE SEQUENCE</scope>
    <source>
        <strain evidence="2">Dzin_1.0</strain>
    </source>
</reference>
<dbReference type="Proteomes" id="UP001085076">
    <property type="component" value="Miscellaneous, Linkage group lg02"/>
</dbReference>
<dbReference type="EMBL" id="JAGGNH010000002">
    <property type="protein sequence ID" value="KAJ0980103.1"/>
    <property type="molecule type" value="Genomic_DNA"/>
</dbReference>
<keyword evidence="3" id="KW-1185">Reference proteome</keyword>
<sequence>MLSRKADTAGSLAVFPRATLPLYLELSSCRPARNLKPADEFGSTGDRPNTDAVSEALTRASLQSTPPAAAGSGSPRRRRALFLLRSESCATSCCDLTSVVDEDRRRT</sequence>
<evidence type="ECO:0000313" key="3">
    <source>
        <dbReference type="Proteomes" id="UP001085076"/>
    </source>
</evidence>
<accession>A0A9D5HKU4</accession>
<proteinExistence type="predicted"/>